<dbReference type="CDD" id="cd01635">
    <property type="entry name" value="Glycosyltransferase_GTB-type"/>
    <property type="match status" value="1"/>
</dbReference>
<dbReference type="Pfam" id="PF00534">
    <property type="entry name" value="Glycos_transf_1"/>
    <property type="match status" value="1"/>
</dbReference>
<dbReference type="AlphaFoldDB" id="A0A1I6RK84"/>
<dbReference type="InterPro" id="IPR001296">
    <property type="entry name" value="Glyco_trans_1"/>
</dbReference>
<dbReference type="EMBL" id="FOZW01000003">
    <property type="protein sequence ID" value="SFS65139.1"/>
    <property type="molecule type" value="Genomic_DNA"/>
</dbReference>
<dbReference type="STRING" id="311180.SAMN04488050_103155"/>
<dbReference type="GO" id="GO:0016757">
    <property type="term" value="F:glycosyltransferase activity"/>
    <property type="evidence" value="ECO:0007669"/>
    <property type="project" value="InterPro"/>
</dbReference>
<keyword evidence="2" id="KW-0808">Transferase</keyword>
<dbReference type="Proteomes" id="UP000199392">
    <property type="component" value="Unassembled WGS sequence"/>
</dbReference>
<name>A0A1I6RK84_9RHOB</name>
<dbReference type="OrthoDB" id="118340at2"/>
<proteinExistence type="predicted"/>
<dbReference type="SUPFAM" id="SSF53756">
    <property type="entry name" value="UDP-Glycosyltransferase/glycogen phosphorylase"/>
    <property type="match status" value="1"/>
</dbReference>
<protein>
    <submittedName>
        <fullName evidence="2">Glycosyl transferases group 1</fullName>
    </submittedName>
</protein>
<feature type="domain" description="Glycosyl transferase family 1" evidence="1">
    <location>
        <begin position="725"/>
        <end position="785"/>
    </location>
</feature>
<evidence type="ECO:0000259" key="1">
    <source>
        <dbReference type="Pfam" id="PF00534"/>
    </source>
</evidence>
<accession>A0A1I6RK84</accession>
<evidence type="ECO:0000313" key="3">
    <source>
        <dbReference type="Proteomes" id="UP000199392"/>
    </source>
</evidence>
<gene>
    <name evidence="2" type="ORF">SAMN04488050_103155</name>
</gene>
<dbReference type="RefSeq" id="WP_092430798.1">
    <property type="nucleotide sequence ID" value="NZ_FNCL01000022.1"/>
</dbReference>
<dbReference type="PANTHER" id="PTHR46656:SF3">
    <property type="entry name" value="PUTATIVE-RELATED"/>
    <property type="match status" value="1"/>
</dbReference>
<organism evidence="2 3">
    <name type="scientific">Alloyangia pacifica</name>
    <dbReference type="NCBI Taxonomy" id="311180"/>
    <lineage>
        <taxon>Bacteria</taxon>
        <taxon>Pseudomonadati</taxon>
        <taxon>Pseudomonadota</taxon>
        <taxon>Alphaproteobacteria</taxon>
        <taxon>Rhodobacterales</taxon>
        <taxon>Roseobacteraceae</taxon>
        <taxon>Alloyangia</taxon>
    </lineage>
</organism>
<reference evidence="3" key="1">
    <citation type="submission" date="2016-10" db="EMBL/GenBank/DDBJ databases">
        <authorList>
            <person name="Varghese N."/>
            <person name="Submissions S."/>
        </authorList>
    </citation>
    <scope>NUCLEOTIDE SEQUENCE [LARGE SCALE GENOMIC DNA]</scope>
    <source>
        <strain evidence="3">DSM 26894</strain>
    </source>
</reference>
<dbReference type="Gene3D" id="3.40.50.2000">
    <property type="entry name" value="Glycogen Phosphorylase B"/>
    <property type="match status" value="1"/>
</dbReference>
<sequence>MSLSDFPMPSKLRAAARRVRNRLAPFASRQFHGPYRGVVDGLNEEGVIRGWVIHTATKKGRVPVALYAGDTLIDAGIAEVLREDVRVATGGESACGFQFGLSDASYQKIARAGGRLSIRTEGAESVELGTLSFAADAGNPRIGSDHLARCRFALKSELAALLALLDETPVPEGPLPAIVQPPFERHGRLFDTAPLIPEIPESGQPAYLDYVRYRYRMDQHYLVEKGLESEDRYLYWYLTAYRGQEKHRTPLSAAQIDHLNAPMVMAGQSYSLSRVLWWRLAGRPDLMGKLNLNDRDSYMDTLFWWTHQDAPHMYFEDCLVPDRFADALRGVHPSRRLDAFPLSYFSERYFLDSPKLHFLDPGTAEGRKMLMLSLILSAASRPDLLRYLPRTQLNKLLGENPENENGASDFELFVTGLANVPPDEGGETADEEAGPGRIALPRERFAAALRAKFFDLDSYSFLTRDRDGNRFEAAALPIPAPDRETVDVQLIGPLAKASGLGQATRLSAAILRETGLNVRGVDFDLDNPAPEGFSSETLIEDYGPAKINLIHLNAESTPLAFAYQPDVFSGAYNIGYFFWELDKPAYCHYLGMELLDEIWVSTDYGVEMYQPDAKGKPVVNVGMCYEEHPDITRAAARAFVNRRFRFDDSHYVCLVAFDSFSFVQRKNPVAVLQAFQKAFEGVPEARLVVKTQNRDSVFDPIQVNLWDRVDAMRSRDPRIVVMNETLSYRDLLQLKAGSDCYISLHKSEGWGFGMIEAMALKVPVVCTAYSGNMDFCSDATAWLVDYEMTELQHGDYIFVRPGSAWAEPSVDHAARQMRAAYDDPQARAARAEAAYVHIRENFSAKAIARRYGGRLREILQEQSR</sequence>
<evidence type="ECO:0000313" key="2">
    <source>
        <dbReference type="EMBL" id="SFS65139.1"/>
    </source>
</evidence>
<dbReference type="PANTHER" id="PTHR46656">
    <property type="entry name" value="PUTATIVE-RELATED"/>
    <property type="match status" value="1"/>
</dbReference>
<keyword evidence="3" id="KW-1185">Reference proteome</keyword>